<evidence type="ECO:0000313" key="1">
    <source>
        <dbReference type="EMBL" id="GAA2640694.1"/>
    </source>
</evidence>
<comment type="caution">
    <text evidence="1">The sequence shown here is derived from an EMBL/GenBank/DDBJ whole genome shotgun (WGS) entry which is preliminary data.</text>
</comment>
<name>A0ABP6DBJ1_9ACTN</name>
<organism evidence="1 2">
    <name type="scientific">Actinomadura fulvescens</name>
    <dbReference type="NCBI Taxonomy" id="46160"/>
    <lineage>
        <taxon>Bacteria</taxon>
        <taxon>Bacillati</taxon>
        <taxon>Actinomycetota</taxon>
        <taxon>Actinomycetes</taxon>
        <taxon>Streptosporangiales</taxon>
        <taxon>Thermomonosporaceae</taxon>
        <taxon>Actinomadura</taxon>
    </lineage>
</organism>
<keyword evidence="2" id="KW-1185">Reference proteome</keyword>
<proteinExistence type="predicted"/>
<accession>A0ABP6DBJ1</accession>
<dbReference type="Proteomes" id="UP001501509">
    <property type="component" value="Unassembled WGS sequence"/>
</dbReference>
<protein>
    <submittedName>
        <fullName evidence="1">Uncharacterized protein</fullName>
    </submittedName>
</protein>
<dbReference type="EMBL" id="BAAATD010000042">
    <property type="protein sequence ID" value="GAA2640694.1"/>
    <property type="molecule type" value="Genomic_DNA"/>
</dbReference>
<reference evidence="2" key="1">
    <citation type="journal article" date="2019" name="Int. J. Syst. Evol. Microbiol.">
        <title>The Global Catalogue of Microorganisms (GCM) 10K type strain sequencing project: providing services to taxonomists for standard genome sequencing and annotation.</title>
        <authorList>
            <consortium name="The Broad Institute Genomics Platform"/>
            <consortium name="The Broad Institute Genome Sequencing Center for Infectious Disease"/>
            <person name="Wu L."/>
            <person name="Ma J."/>
        </authorList>
    </citation>
    <scope>NUCLEOTIDE SEQUENCE [LARGE SCALE GENOMIC DNA]</scope>
    <source>
        <strain evidence="2">JCM 6833</strain>
    </source>
</reference>
<gene>
    <name evidence="1" type="ORF">GCM10010411_95990</name>
</gene>
<sequence>MPSYGLPGQVHCRALAPIAPPTLQARTLVGILRTWPWRIGSGSVDLEISVWTRALVEPEYEARFCDSDA</sequence>
<evidence type="ECO:0000313" key="2">
    <source>
        <dbReference type="Proteomes" id="UP001501509"/>
    </source>
</evidence>